<gene>
    <name evidence="1" type="ORF">QFC20_000463</name>
</gene>
<sequence>MSDPPTMEAPEDVSPTDNVDSLKERVAFLDAQFAAAEQENARLEDQHANLSASFAQVQRELAELSASSKFISAAKEAVDVELAEEKQKREAAEELVEHLRGKVDDARKAFGTLQKQDKRASTMFTAADAPALDALGLTSLDDTARPKTSKRTSILFGASARRPSNASDVDHSNANAMLLSPPQILSATTPTLPQAPVNSKGLRELRLSSAPGASAVTGGAPPFPSAAVGAVALDIIPDGSSKRWSGMSFGATPRSSPARGPNREDAKPDAGETELDDSSKRQSRPSPGVRRESSSSEVDLTMSPPIAKEDRSDALFLEIAQLRAELEESKDARVASEECLKALREFIASSNGGSTGPSGGEVPDGRVGLAGIKLPPLPTDRDVEGEEEQMRTPQQDKKSGGTGWSLGRWRTTAVTANPVPAAPQSITTSTRSEAGDIRSAAPSAAQSPASQHDRQLPNIPPPADETDAQNPLLNFVSSWSKAIPAGTPRTETPLGAASPATTKRGFSFFTRSTNDRDVGAPAEEAGVPEPFVPKDVSVPEEAKMKPDNA</sequence>
<comment type="caution">
    <text evidence="1">The sequence shown here is derived from an EMBL/GenBank/DDBJ whole genome shotgun (WGS) entry which is preliminary data.</text>
</comment>
<dbReference type="Proteomes" id="UP001230649">
    <property type="component" value="Unassembled WGS sequence"/>
</dbReference>
<accession>A0ACC2X1M5</accession>
<proteinExistence type="predicted"/>
<dbReference type="EMBL" id="JASBWS010000002">
    <property type="protein sequence ID" value="KAJ9117316.1"/>
    <property type="molecule type" value="Genomic_DNA"/>
</dbReference>
<name>A0ACC2X1M5_9TREE</name>
<evidence type="ECO:0000313" key="2">
    <source>
        <dbReference type="Proteomes" id="UP001230649"/>
    </source>
</evidence>
<evidence type="ECO:0000313" key="1">
    <source>
        <dbReference type="EMBL" id="KAJ9117316.1"/>
    </source>
</evidence>
<keyword evidence="2" id="KW-1185">Reference proteome</keyword>
<protein>
    <submittedName>
        <fullName evidence="1">Uncharacterized protein</fullName>
    </submittedName>
</protein>
<organism evidence="1 2">
    <name type="scientific">Naganishia adeliensis</name>
    <dbReference type="NCBI Taxonomy" id="92952"/>
    <lineage>
        <taxon>Eukaryota</taxon>
        <taxon>Fungi</taxon>
        <taxon>Dikarya</taxon>
        <taxon>Basidiomycota</taxon>
        <taxon>Agaricomycotina</taxon>
        <taxon>Tremellomycetes</taxon>
        <taxon>Filobasidiales</taxon>
        <taxon>Filobasidiaceae</taxon>
        <taxon>Naganishia</taxon>
    </lineage>
</organism>
<reference evidence="1" key="1">
    <citation type="submission" date="2023-04" db="EMBL/GenBank/DDBJ databases">
        <title>Draft Genome sequencing of Naganishia species isolated from polar environments using Oxford Nanopore Technology.</title>
        <authorList>
            <person name="Leo P."/>
            <person name="Venkateswaran K."/>
        </authorList>
    </citation>
    <scope>NUCLEOTIDE SEQUENCE</scope>
    <source>
        <strain evidence="1">MNA-CCFEE 5262</strain>
    </source>
</reference>